<feature type="transmembrane region" description="Helical" evidence="7">
    <location>
        <begin position="108"/>
        <end position="130"/>
    </location>
</feature>
<dbReference type="HOGENOM" id="CLU_036896_1_1_6"/>
<proteinExistence type="inferred from homology"/>
<evidence type="ECO:0000256" key="3">
    <source>
        <dbReference type="ARBA" id="ARBA00022692"/>
    </source>
</evidence>
<dbReference type="FunFam" id="1.20.1080.10:FF:000011">
    <property type="entry name" value="Formate family transporter"/>
    <property type="match status" value="1"/>
</dbReference>
<feature type="transmembrane region" description="Helical" evidence="7">
    <location>
        <begin position="224"/>
        <end position="250"/>
    </location>
</feature>
<dbReference type="PROSITE" id="PS01005">
    <property type="entry name" value="FORMATE_NITRITE_TP_1"/>
    <property type="match status" value="1"/>
</dbReference>
<feature type="transmembrane region" description="Helical" evidence="7">
    <location>
        <begin position="187"/>
        <end position="212"/>
    </location>
</feature>
<keyword evidence="5 7" id="KW-0472">Membrane</keyword>
<dbReference type="InterPro" id="IPR023271">
    <property type="entry name" value="Aquaporin-like"/>
</dbReference>
<keyword evidence="4 7" id="KW-1133">Transmembrane helix</keyword>
<evidence type="ECO:0000256" key="1">
    <source>
        <dbReference type="ARBA" id="ARBA00004141"/>
    </source>
</evidence>
<dbReference type="Pfam" id="PF01226">
    <property type="entry name" value="Form_Nir_trans"/>
    <property type="match status" value="1"/>
</dbReference>
<comment type="similarity">
    <text evidence="6">Belongs to the FNT transporter (TC 1.A.16) family.</text>
</comment>
<dbReference type="eggNOG" id="COG2116">
    <property type="taxonomic scope" value="Bacteria"/>
</dbReference>
<protein>
    <submittedName>
        <fullName evidence="8">Formate/nitrite transporter family protein</fullName>
    </submittedName>
</protein>
<evidence type="ECO:0000256" key="2">
    <source>
        <dbReference type="ARBA" id="ARBA00022448"/>
    </source>
</evidence>
<keyword evidence="2" id="KW-0813">Transport</keyword>
<accession>A5EYA8</accession>
<dbReference type="EMBL" id="CP000513">
    <property type="protein sequence ID" value="ABQ13953.1"/>
    <property type="molecule type" value="Genomic_DNA"/>
</dbReference>
<feature type="transmembrane region" description="Helical" evidence="7">
    <location>
        <begin position="156"/>
        <end position="175"/>
    </location>
</feature>
<dbReference type="Proteomes" id="UP000000248">
    <property type="component" value="Chromosome"/>
</dbReference>
<dbReference type="KEGG" id="dno:DNO_0880"/>
<dbReference type="GO" id="GO:0005886">
    <property type="term" value="C:plasma membrane"/>
    <property type="evidence" value="ECO:0007669"/>
    <property type="project" value="TreeGrafter"/>
</dbReference>
<keyword evidence="9" id="KW-1185">Reference proteome</keyword>
<feature type="transmembrane region" description="Helical" evidence="7">
    <location>
        <begin position="24"/>
        <end position="46"/>
    </location>
</feature>
<evidence type="ECO:0000256" key="7">
    <source>
        <dbReference type="SAM" id="Phobius"/>
    </source>
</evidence>
<sequence>MSLYPQEILTVTIEKGIGKANGRLGYLSILGFLGGAFIALGYLSYIKVVGGMPHEWGSFATLLGASVFPIGLIGILIGGGELITGNMMVVSVAYFAKRVSITKLARNWIIISSTNLLGALAVAWFFGHYLGITEGALLPETLAVAQSKVDMDFSRAVVSGIGCNWMVCMGVWLAYGAKSMSGKILGIWFPVMIFVLLGFQHVVANMFVIPAAMFAGANISMSQFFYNLCSVYLGNTLGGAILVGGMYFMAYRQVLTH</sequence>
<dbReference type="AlphaFoldDB" id="A5EYA8"/>
<keyword evidence="3 7" id="KW-0812">Transmembrane</keyword>
<dbReference type="InterPro" id="IPR000292">
    <property type="entry name" value="For/NO2_transpt"/>
</dbReference>
<comment type="subcellular location">
    <subcellularLocation>
        <location evidence="1">Membrane</location>
        <topology evidence="1">Multi-pass membrane protein</topology>
    </subcellularLocation>
</comment>
<evidence type="ECO:0000313" key="8">
    <source>
        <dbReference type="EMBL" id="ABQ13953.1"/>
    </source>
</evidence>
<gene>
    <name evidence="8" type="ordered locus">DNO_0880</name>
</gene>
<dbReference type="GO" id="GO:0015499">
    <property type="term" value="F:formate transmembrane transporter activity"/>
    <property type="evidence" value="ECO:0007669"/>
    <property type="project" value="TreeGrafter"/>
</dbReference>
<dbReference type="PANTHER" id="PTHR30520">
    <property type="entry name" value="FORMATE TRANSPORTER-RELATED"/>
    <property type="match status" value="1"/>
</dbReference>
<feature type="transmembrane region" description="Helical" evidence="7">
    <location>
        <begin position="66"/>
        <end position="96"/>
    </location>
</feature>
<dbReference type="Gene3D" id="1.20.1080.10">
    <property type="entry name" value="Glycerol uptake facilitator protein"/>
    <property type="match status" value="1"/>
</dbReference>
<dbReference type="RefSeq" id="WP_012031201.1">
    <property type="nucleotide sequence ID" value="NC_009446.1"/>
</dbReference>
<evidence type="ECO:0000256" key="5">
    <source>
        <dbReference type="ARBA" id="ARBA00023136"/>
    </source>
</evidence>
<dbReference type="STRING" id="246195.DNO_0880"/>
<dbReference type="OrthoDB" id="9786493at2"/>
<evidence type="ECO:0000256" key="4">
    <source>
        <dbReference type="ARBA" id="ARBA00022989"/>
    </source>
</evidence>
<reference evidence="8 9" key="1">
    <citation type="journal article" date="2007" name="Nat. Biotechnol.">
        <title>Genome sequence and identification of candidate vaccine antigens from the animal pathogen Dichelobacter nodosus.</title>
        <authorList>
            <person name="Myers G.S."/>
            <person name="Parker D."/>
            <person name="Al-Hasani K."/>
            <person name="Kennan R.M."/>
            <person name="Seemann T."/>
            <person name="Ren Q."/>
            <person name="Badger J.H."/>
            <person name="Selengut J.D."/>
            <person name="Deboy R.T."/>
            <person name="Tettelin H."/>
            <person name="Boyce J.D."/>
            <person name="McCarl V.P."/>
            <person name="Han X."/>
            <person name="Nelson W.C."/>
            <person name="Madupu R."/>
            <person name="Mohamoud Y."/>
            <person name="Holley T."/>
            <person name="Fedorova N."/>
            <person name="Khouri H."/>
            <person name="Bottomley S.P."/>
            <person name="Whittington R.J."/>
            <person name="Adler B."/>
            <person name="Songer J.G."/>
            <person name="Rood J.I."/>
            <person name="Paulsen I.T."/>
        </authorList>
    </citation>
    <scope>NUCLEOTIDE SEQUENCE [LARGE SCALE GENOMIC DNA]</scope>
    <source>
        <strain evidence="8 9">VCS1703A</strain>
    </source>
</reference>
<dbReference type="InterPro" id="IPR024002">
    <property type="entry name" value="For/NO2_transpt_CS"/>
</dbReference>
<dbReference type="PANTHER" id="PTHR30520:SF6">
    <property type="entry name" value="FORMATE_NITRATE FAMILY TRANSPORTER (EUROFUNG)"/>
    <property type="match status" value="1"/>
</dbReference>
<evidence type="ECO:0000313" key="9">
    <source>
        <dbReference type="Proteomes" id="UP000000248"/>
    </source>
</evidence>
<name>A5EYA8_DICNV</name>
<organism evidence="8 9">
    <name type="scientific">Dichelobacter nodosus (strain VCS1703A)</name>
    <dbReference type="NCBI Taxonomy" id="246195"/>
    <lineage>
        <taxon>Bacteria</taxon>
        <taxon>Pseudomonadati</taxon>
        <taxon>Pseudomonadota</taxon>
        <taxon>Gammaproteobacteria</taxon>
        <taxon>Cardiobacteriales</taxon>
        <taxon>Cardiobacteriaceae</taxon>
        <taxon>Dichelobacter</taxon>
    </lineage>
</organism>
<evidence type="ECO:0000256" key="6">
    <source>
        <dbReference type="ARBA" id="ARBA00049660"/>
    </source>
</evidence>